<evidence type="ECO:0000256" key="8">
    <source>
        <dbReference type="ARBA" id="ARBA00023065"/>
    </source>
</evidence>
<dbReference type="InterPro" id="IPR051535">
    <property type="entry name" value="Siderophore_ABC-ATPase"/>
</dbReference>
<sequence length="282" mass="30742">MTRNDGEHDSRLRADGLSTGYDKRTISTDLTIEIPDGAVTAIVGPNACGKSTLLRSLSRLLPPKAGSVILDGESISSYPSKEVARRLGLLPQHSTAPDGIRVVDLVSRGRYPHQNLIKQWTAADESAVITAMAATGVSDLAGRVVDELSGGQRQRVWFAMVLAQETPLILLDEPTTYLDVSYQIDLLTMCRRLMRENGHTIVAVLHDLHHACRYADHIIVMKDGEIVAEGRPTDIVTAELVEHVFGLPCRIIPDPETSTPIVIPLSEESIAAREVERTTIIG</sequence>
<accession>A0A840EYA7</accession>
<evidence type="ECO:0000256" key="4">
    <source>
        <dbReference type="ARBA" id="ARBA00022496"/>
    </source>
</evidence>
<dbReference type="Gene3D" id="3.40.50.300">
    <property type="entry name" value="P-loop containing nucleotide triphosphate hydrolases"/>
    <property type="match status" value="1"/>
</dbReference>
<evidence type="ECO:0000256" key="2">
    <source>
        <dbReference type="ARBA" id="ARBA00022448"/>
    </source>
</evidence>
<dbReference type="RefSeq" id="WP_183369145.1">
    <property type="nucleotide sequence ID" value="NZ_BAABHL010000112.1"/>
</dbReference>
<feature type="domain" description="ABC transporter" evidence="10">
    <location>
        <begin position="12"/>
        <end position="248"/>
    </location>
</feature>
<dbReference type="PROSITE" id="PS00211">
    <property type="entry name" value="ABC_TRANSPORTER_1"/>
    <property type="match status" value="1"/>
</dbReference>
<comment type="subcellular location">
    <subcellularLocation>
        <location evidence="1">Cell membrane</location>
        <topology evidence="1">Peripheral membrane protein</topology>
    </subcellularLocation>
</comment>
<dbReference type="PROSITE" id="PS50893">
    <property type="entry name" value="ABC_TRANSPORTER_2"/>
    <property type="match status" value="1"/>
</dbReference>
<dbReference type="Pfam" id="PF00005">
    <property type="entry name" value="ABC_tran"/>
    <property type="match status" value="1"/>
</dbReference>
<keyword evidence="8" id="KW-0406">Ion transport</keyword>
<protein>
    <submittedName>
        <fullName evidence="11">Iron complex transport system ATP-binding protein</fullName>
    </submittedName>
</protein>
<evidence type="ECO:0000256" key="5">
    <source>
        <dbReference type="ARBA" id="ARBA00022741"/>
    </source>
</evidence>
<reference evidence="11 12" key="1">
    <citation type="submission" date="2020-08" db="EMBL/GenBank/DDBJ databases">
        <title>Sequencing the genomes of 1000 actinobacteria strains.</title>
        <authorList>
            <person name="Klenk H.-P."/>
        </authorList>
    </citation>
    <scope>NUCLEOTIDE SEQUENCE [LARGE SCALE GENOMIC DNA]</scope>
    <source>
        <strain evidence="11 12">DSM 45298</strain>
    </source>
</reference>
<keyword evidence="9" id="KW-0472">Membrane</keyword>
<dbReference type="InterPro" id="IPR017871">
    <property type="entry name" value="ABC_transporter-like_CS"/>
</dbReference>
<dbReference type="InterPro" id="IPR003439">
    <property type="entry name" value="ABC_transporter-like_ATP-bd"/>
</dbReference>
<comment type="caution">
    <text evidence="11">The sequence shown here is derived from an EMBL/GenBank/DDBJ whole genome shotgun (WGS) entry which is preliminary data.</text>
</comment>
<evidence type="ECO:0000313" key="12">
    <source>
        <dbReference type="Proteomes" id="UP000551501"/>
    </source>
</evidence>
<keyword evidence="12" id="KW-1185">Reference proteome</keyword>
<keyword evidence="2" id="KW-0813">Transport</keyword>
<gene>
    <name evidence="11" type="ORF">BKA16_000511</name>
</gene>
<dbReference type="PANTHER" id="PTHR42771:SF12">
    <property type="entry name" value="FE(3+) DICITRATE TRANSPORT ATP-BINDING PROTEIN FECE-RELATED"/>
    <property type="match status" value="1"/>
</dbReference>
<keyword evidence="5" id="KW-0547">Nucleotide-binding</keyword>
<dbReference type="SMART" id="SM00382">
    <property type="entry name" value="AAA"/>
    <property type="match status" value="1"/>
</dbReference>
<dbReference type="CDD" id="cd03214">
    <property type="entry name" value="ABC_Iron-Siderophores_B12_Hemin"/>
    <property type="match status" value="1"/>
</dbReference>
<dbReference type="FunFam" id="3.40.50.300:FF:000134">
    <property type="entry name" value="Iron-enterobactin ABC transporter ATP-binding protein"/>
    <property type="match status" value="1"/>
</dbReference>
<evidence type="ECO:0000313" key="11">
    <source>
        <dbReference type="EMBL" id="MBB4133959.1"/>
    </source>
</evidence>
<dbReference type="GO" id="GO:0006826">
    <property type="term" value="P:iron ion transport"/>
    <property type="evidence" value="ECO:0007669"/>
    <property type="project" value="UniProtKB-KW"/>
</dbReference>
<keyword evidence="3" id="KW-1003">Cell membrane</keyword>
<dbReference type="GO" id="GO:0005886">
    <property type="term" value="C:plasma membrane"/>
    <property type="evidence" value="ECO:0007669"/>
    <property type="project" value="UniProtKB-SubCell"/>
</dbReference>
<keyword evidence="4" id="KW-0410">Iron transport</keyword>
<dbReference type="InterPro" id="IPR027417">
    <property type="entry name" value="P-loop_NTPase"/>
</dbReference>
<dbReference type="SUPFAM" id="SSF52540">
    <property type="entry name" value="P-loop containing nucleoside triphosphate hydrolases"/>
    <property type="match status" value="1"/>
</dbReference>
<keyword evidence="6 11" id="KW-0067">ATP-binding</keyword>
<evidence type="ECO:0000256" key="1">
    <source>
        <dbReference type="ARBA" id="ARBA00004202"/>
    </source>
</evidence>
<dbReference type="InterPro" id="IPR003593">
    <property type="entry name" value="AAA+_ATPase"/>
</dbReference>
<organism evidence="11 12">
    <name type="scientific">Gordonia humi</name>
    <dbReference type="NCBI Taxonomy" id="686429"/>
    <lineage>
        <taxon>Bacteria</taxon>
        <taxon>Bacillati</taxon>
        <taxon>Actinomycetota</taxon>
        <taxon>Actinomycetes</taxon>
        <taxon>Mycobacteriales</taxon>
        <taxon>Gordoniaceae</taxon>
        <taxon>Gordonia</taxon>
    </lineage>
</organism>
<evidence type="ECO:0000259" key="10">
    <source>
        <dbReference type="PROSITE" id="PS50893"/>
    </source>
</evidence>
<evidence type="ECO:0000256" key="9">
    <source>
        <dbReference type="ARBA" id="ARBA00023136"/>
    </source>
</evidence>
<evidence type="ECO:0000256" key="7">
    <source>
        <dbReference type="ARBA" id="ARBA00023004"/>
    </source>
</evidence>
<dbReference type="EMBL" id="JACIFP010000001">
    <property type="protein sequence ID" value="MBB4133959.1"/>
    <property type="molecule type" value="Genomic_DNA"/>
</dbReference>
<proteinExistence type="predicted"/>
<dbReference type="GO" id="GO:0005524">
    <property type="term" value="F:ATP binding"/>
    <property type="evidence" value="ECO:0007669"/>
    <property type="project" value="UniProtKB-KW"/>
</dbReference>
<dbReference type="PANTHER" id="PTHR42771">
    <property type="entry name" value="IRON(3+)-HYDROXAMATE IMPORT ATP-BINDING PROTEIN FHUC"/>
    <property type="match status" value="1"/>
</dbReference>
<dbReference type="AlphaFoldDB" id="A0A840EYA7"/>
<name>A0A840EYA7_9ACTN</name>
<dbReference type="Proteomes" id="UP000551501">
    <property type="component" value="Unassembled WGS sequence"/>
</dbReference>
<evidence type="ECO:0000256" key="3">
    <source>
        <dbReference type="ARBA" id="ARBA00022475"/>
    </source>
</evidence>
<evidence type="ECO:0000256" key="6">
    <source>
        <dbReference type="ARBA" id="ARBA00022840"/>
    </source>
</evidence>
<dbReference type="GO" id="GO:0016887">
    <property type="term" value="F:ATP hydrolysis activity"/>
    <property type="evidence" value="ECO:0007669"/>
    <property type="project" value="InterPro"/>
</dbReference>
<keyword evidence="7" id="KW-0408">Iron</keyword>